<name>A0A9R0IPQ8_SPIOL</name>
<sequence length="365" mass="40056">MLEMKCVSLSLMVALAVMGCNFGVAIGGCHRPPVIFSFGDSNADTGGLFAGLGYSLNPPNGRSFFGRPSGRLSDGRLILDFLCQSLNTRFLSPYLESLGSDFRNGANFAVVGSSTHPEYKPFALNVQVMQFIHFRGRSLERAAIGTRGYINEEGFRNALYMIDIGQNDLADSFSKNLSYAEVVRTIPVVIEEIKKAVKGLYDQGGRKFWIHNTGPLGCLPQKLWLVQHKEGDLDTSKCISSYNSAAQLFNTALLHLCQAMKSELPDATIVHVDIYSIKYDLISNGMKYGFSSPLMACCGAGGPPYNYNIQMTCGNYGSQACNNGSQFISWDGIHYTEAANAIAAKRILSMEYSSPKMPFDFFCQK</sequence>
<dbReference type="PROSITE" id="PS51257">
    <property type="entry name" value="PROKAR_LIPOPROTEIN"/>
    <property type="match status" value="1"/>
</dbReference>
<dbReference type="Proteomes" id="UP000813463">
    <property type="component" value="Chromosome 4"/>
</dbReference>
<proteinExistence type="inferred from homology"/>
<dbReference type="InterPro" id="IPR001087">
    <property type="entry name" value="GDSL"/>
</dbReference>
<dbReference type="KEGG" id="soe:110792804"/>
<dbReference type="PANTHER" id="PTHR22835:SF275">
    <property type="entry name" value="OS01G0331100 PROTEIN"/>
    <property type="match status" value="1"/>
</dbReference>
<dbReference type="InterPro" id="IPR036514">
    <property type="entry name" value="SGNH_hydro_sf"/>
</dbReference>
<dbReference type="GeneID" id="110792804"/>
<keyword evidence="6" id="KW-1185">Reference proteome</keyword>
<keyword evidence="2 5" id="KW-0732">Signal</keyword>
<evidence type="ECO:0000256" key="5">
    <source>
        <dbReference type="SAM" id="SignalP"/>
    </source>
</evidence>
<dbReference type="OrthoDB" id="655468at2759"/>
<accession>A0A9R0IPQ8</accession>
<dbReference type="CDD" id="cd01837">
    <property type="entry name" value="SGNH_plant_lipase_like"/>
    <property type="match status" value="1"/>
</dbReference>
<dbReference type="RefSeq" id="XP_021853319.1">
    <property type="nucleotide sequence ID" value="XM_021997627.2"/>
</dbReference>
<dbReference type="GO" id="GO:0016788">
    <property type="term" value="F:hydrolase activity, acting on ester bonds"/>
    <property type="evidence" value="ECO:0007669"/>
    <property type="project" value="InterPro"/>
</dbReference>
<evidence type="ECO:0000313" key="7">
    <source>
        <dbReference type="RefSeq" id="XP_021853319.1"/>
    </source>
</evidence>
<evidence type="ECO:0000256" key="3">
    <source>
        <dbReference type="ARBA" id="ARBA00022801"/>
    </source>
</evidence>
<evidence type="ECO:0000313" key="6">
    <source>
        <dbReference type="Proteomes" id="UP000813463"/>
    </source>
</evidence>
<keyword evidence="3" id="KW-0378">Hydrolase</keyword>
<keyword evidence="4" id="KW-0325">Glycoprotein</keyword>
<dbReference type="InterPro" id="IPR035669">
    <property type="entry name" value="SGNH_plant_lipase-like"/>
</dbReference>
<protein>
    <submittedName>
        <fullName evidence="7">GDSL esterase/lipase At1g09390</fullName>
    </submittedName>
</protein>
<dbReference type="PANTHER" id="PTHR22835">
    <property type="entry name" value="ZINC FINGER FYVE DOMAIN CONTAINING PROTEIN"/>
    <property type="match status" value="1"/>
</dbReference>
<dbReference type="Pfam" id="PF00657">
    <property type="entry name" value="Lipase_GDSL"/>
    <property type="match status" value="1"/>
</dbReference>
<feature type="signal peptide" evidence="5">
    <location>
        <begin position="1"/>
        <end position="27"/>
    </location>
</feature>
<comment type="similarity">
    <text evidence="1">Belongs to the 'GDSL' lipolytic enzyme family.</text>
</comment>
<dbReference type="SUPFAM" id="SSF52266">
    <property type="entry name" value="SGNH hydrolase"/>
    <property type="match status" value="1"/>
</dbReference>
<reference evidence="7" key="2">
    <citation type="submission" date="2025-08" db="UniProtKB">
        <authorList>
            <consortium name="RefSeq"/>
        </authorList>
    </citation>
    <scope>IDENTIFICATION</scope>
    <source>
        <tissue evidence="7">Leaf</tissue>
    </source>
</reference>
<evidence type="ECO:0000256" key="4">
    <source>
        <dbReference type="ARBA" id="ARBA00023180"/>
    </source>
</evidence>
<feature type="chain" id="PRO_5040468622" evidence="5">
    <location>
        <begin position="28"/>
        <end position="365"/>
    </location>
</feature>
<organism evidence="6 7">
    <name type="scientific">Spinacia oleracea</name>
    <name type="common">Spinach</name>
    <dbReference type="NCBI Taxonomy" id="3562"/>
    <lineage>
        <taxon>Eukaryota</taxon>
        <taxon>Viridiplantae</taxon>
        <taxon>Streptophyta</taxon>
        <taxon>Embryophyta</taxon>
        <taxon>Tracheophyta</taxon>
        <taxon>Spermatophyta</taxon>
        <taxon>Magnoliopsida</taxon>
        <taxon>eudicotyledons</taxon>
        <taxon>Gunneridae</taxon>
        <taxon>Pentapetalae</taxon>
        <taxon>Caryophyllales</taxon>
        <taxon>Chenopodiaceae</taxon>
        <taxon>Chenopodioideae</taxon>
        <taxon>Anserineae</taxon>
        <taxon>Spinacia</taxon>
    </lineage>
</organism>
<evidence type="ECO:0000256" key="1">
    <source>
        <dbReference type="ARBA" id="ARBA00008668"/>
    </source>
</evidence>
<gene>
    <name evidence="7" type="primary">LOC110792804</name>
</gene>
<reference evidence="6" key="1">
    <citation type="journal article" date="2021" name="Nat. Commun.">
        <title>Genomic analyses provide insights into spinach domestication and the genetic basis of agronomic traits.</title>
        <authorList>
            <person name="Cai X."/>
            <person name="Sun X."/>
            <person name="Xu C."/>
            <person name="Sun H."/>
            <person name="Wang X."/>
            <person name="Ge C."/>
            <person name="Zhang Z."/>
            <person name="Wang Q."/>
            <person name="Fei Z."/>
            <person name="Jiao C."/>
            <person name="Wang Q."/>
        </authorList>
    </citation>
    <scope>NUCLEOTIDE SEQUENCE [LARGE SCALE GENOMIC DNA]</scope>
    <source>
        <strain evidence="6">cv. Varoflay</strain>
    </source>
</reference>
<dbReference type="Gene3D" id="3.40.50.1110">
    <property type="entry name" value="SGNH hydrolase"/>
    <property type="match status" value="1"/>
</dbReference>
<evidence type="ECO:0000256" key="2">
    <source>
        <dbReference type="ARBA" id="ARBA00022729"/>
    </source>
</evidence>
<dbReference type="AlphaFoldDB" id="A0A9R0IPQ8"/>